<accession>A0A9P8VJA0</accession>
<keyword evidence="2" id="KW-1185">Reference proteome</keyword>
<dbReference type="GO" id="GO:0008237">
    <property type="term" value="F:metallopeptidase activity"/>
    <property type="evidence" value="ECO:0007669"/>
    <property type="project" value="InterPro"/>
</dbReference>
<dbReference type="Proteomes" id="UP000770015">
    <property type="component" value="Unassembled WGS sequence"/>
</dbReference>
<dbReference type="Gene3D" id="3.40.390.10">
    <property type="entry name" value="Collagenase (Catalytic Domain)"/>
    <property type="match status" value="1"/>
</dbReference>
<sequence>MNIRFCNFWFKYGDLDEHINTYKDNPNEYIRLDLRSYINRASIIVHELMHADRVTLAANGNRHITDLKMQITIGKPPPGVPKHKWVNAYGPALTKILAHTNKTGIATDITINADNYALYVLATYAHEKIGIYPSYPLIYAGAGPIKPRQLVLLSDSGWSLISPNFEESLGITGDDLAFDLSDIEISANGDGVPTLTDLEWTTDDWYPSDYIRQLEELVDKASEAQPPETSSNQQIAIASYINPSGDPDTWARLLAYDTRKVSVLVANVLNGPDYIANPAWQSVIDQAAGQGKRIIGYVRTGYLGVSQQKFTTRLGSSDLADWASQIEQDVDKWYDLYGSSLGGIFFDEGWPECGPDNIYADLYAYINNYTKRKHPGAFTVLNPGSPIAQCYEDTMDALLTFENSYESYQTSYVPNDWTPKDSRKIWHIIYRVPQDQIEKVAALARSRHVGLLEITDDDNPNPYDNLPNDAYMRAVIDAVPGGEPLIEDPDPVIGGLIGGLSDPNSLVLVSSDYTSVTISWTPWDVALGYAVYVGNEFIMELPPSLNRATIGMLEPGTSDILIEIWPRAVLPVRGVHSQLVSASTTSLPESGTISNGVQTVDMKSGLITFQADVVVPYAFVRLFIRSGGEFATETQDYGWPLVFKDKRAPWGGEWVGVYDYLVEGNDFYSSLYKYTGDWKRGSRDNAAWSWAPESVAKQTQSGYTYIWTIRMPDAPSTGVSWAVQGQGYAPISNIEL</sequence>
<dbReference type="OrthoDB" id="1896086at2759"/>
<organism evidence="1 2">
    <name type="scientific">Plectosphaerella plurivora</name>
    <dbReference type="NCBI Taxonomy" id="936078"/>
    <lineage>
        <taxon>Eukaryota</taxon>
        <taxon>Fungi</taxon>
        <taxon>Dikarya</taxon>
        <taxon>Ascomycota</taxon>
        <taxon>Pezizomycotina</taxon>
        <taxon>Sordariomycetes</taxon>
        <taxon>Hypocreomycetidae</taxon>
        <taxon>Glomerellales</taxon>
        <taxon>Plectosphaerellaceae</taxon>
        <taxon>Plectosphaerella</taxon>
    </lineage>
</organism>
<dbReference type="PANTHER" id="PTHR35040:SF7">
    <property type="entry name" value="FIBRONECTIN TYPE-III DOMAIN-CONTAINING PROTEIN-RELATED"/>
    <property type="match status" value="1"/>
</dbReference>
<name>A0A9P8VJA0_9PEZI</name>
<evidence type="ECO:0000313" key="1">
    <source>
        <dbReference type="EMBL" id="KAH6694156.1"/>
    </source>
</evidence>
<dbReference type="InterPro" id="IPR024079">
    <property type="entry name" value="MetalloPept_cat_dom_sf"/>
</dbReference>
<comment type="caution">
    <text evidence="1">The sequence shown here is derived from an EMBL/GenBank/DDBJ whole genome shotgun (WGS) entry which is preliminary data.</text>
</comment>
<dbReference type="AlphaFoldDB" id="A0A9P8VJA0"/>
<dbReference type="InterPro" id="IPR021986">
    <property type="entry name" value="Spherulin4"/>
</dbReference>
<protein>
    <submittedName>
        <fullName evidence="1">Spherulation-specific family 4-domain-containing protein</fullName>
    </submittedName>
</protein>
<reference evidence="1" key="1">
    <citation type="journal article" date="2021" name="Nat. Commun.">
        <title>Genetic determinants of endophytism in the Arabidopsis root mycobiome.</title>
        <authorList>
            <person name="Mesny F."/>
            <person name="Miyauchi S."/>
            <person name="Thiergart T."/>
            <person name="Pickel B."/>
            <person name="Atanasova L."/>
            <person name="Karlsson M."/>
            <person name="Huettel B."/>
            <person name="Barry K.W."/>
            <person name="Haridas S."/>
            <person name="Chen C."/>
            <person name="Bauer D."/>
            <person name="Andreopoulos W."/>
            <person name="Pangilinan J."/>
            <person name="LaButti K."/>
            <person name="Riley R."/>
            <person name="Lipzen A."/>
            <person name="Clum A."/>
            <person name="Drula E."/>
            <person name="Henrissat B."/>
            <person name="Kohler A."/>
            <person name="Grigoriev I.V."/>
            <person name="Martin F.M."/>
            <person name="Hacquard S."/>
        </authorList>
    </citation>
    <scope>NUCLEOTIDE SEQUENCE</scope>
    <source>
        <strain evidence="1">MPI-SDFR-AT-0117</strain>
    </source>
</reference>
<dbReference type="PANTHER" id="PTHR35040">
    <property type="match status" value="1"/>
</dbReference>
<evidence type="ECO:0000313" key="2">
    <source>
        <dbReference type="Proteomes" id="UP000770015"/>
    </source>
</evidence>
<gene>
    <name evidence="1" type="ORF">F5X68DRAFT_228542</name>
</gene>
<dbReference type="Pfam" id="PF12138">
    <property type="entry name" value="Spherulin4"/>
    <property type="match status" value="1"/>
</dbReference>
<dbReference type="EMBL" id="JAGSXJ010000003">
    <property type="protein sequence ID" value="KAH6694156.1"/>
    <property type="molecule type" value="Genomic_DNA"/>
</dbReference>
<proteinExistence type="predicted"/>